<gene>
    <name evidence="1" type="ORF">FISHEDRAFT_69967</name>
</gene>
<evidence type="ECO:0000313" key="2">
    <source>
        <dbReference type="Proteomes" id="UP000054144"/>
    </source>
</evidence>
<accession>A0A0D7AL50</accession>
<reference evidence="1 2" key="1">
    <citation type="journal article" date="2015" name="Fungal Genet. Biol.">
        <title>Evolution of novel wood decay mechanisms in Agaricales revealed by the genome sequences of Fistulina hepatica and Cylindrobasidium torrendii.</title>
        <authorList>
            <person name="Floudas D."/>
            <person name="Held B.W."/>
            <person name="Riley R."/>
            <person name="Nagy L.G."/>
            <person name="Koehler G."/>
            <person name="Ransdell A.S."/>
            <person name="Younus H."/>
            <person name="Chow J."/>
            <person name="Chiniquy J."/>
            <person name="Lipzen A."/>
            <person name="Tritt A."/>
            <person name="Sun H."/>
            <person name="Haridas S."/>
            <person name="LaButti K."/>
            <person name="Ohm R.A."/>
            <person name="Kues U."/>
            <person name="Blanchette R.A."/>
            <person name="Grigoriev I.V."/>
            <person name="Minto R.E."/>
            <person name="Hibbett D.S."/>
        </authorList>
    </citation>
    <scope>NUCLEOTIDE SEQUENCE [LARGE SCALE GENOMIC DNA]</scope>
    <source>
        <strain evidence="1 2">ATCC 64428</strain>
    </source>
</reference>
<dbReference type="OrthoDB" id="10254721at2759"/>
<dbReference type="Proteomes" id="UP000054144">
    <property type="component" value="Unassembled WGS sequence"/>
</dbReference>
<protein>
    <submittedName>
        <fullName evidence="1">Uncharacterized protein</fullName>
    </submittedName>
</protein>
<proteinExistence type="predicted"/>
<name>A0A0D7AL50_9AGAR</name>
<sequence>MGKALVFEAARRSVEMVAAWQAYEFMHGAINTDYSVYALRSLLNALAPLIGPENGKAVSAGWVKDVNEAQTTTWHDESLLSAQDNLEKTLQETAAVEYARLTHKPQDDDEAEPVRPLLTIMEDLGLGFHATFRVLCAFTPETDVHTLP</sequence>
<organism evidence="1 2">
    <name type="scientific">Fistulina hepatica ATCC 64428</name>
    <dbReference type="NCBI Taxonomy" id="1128425"/>
    <lineage>
        <taxon>Eukaryota</taxon>
        <taxon>Fungi</taxon>
        <taxon>Dikarya</taxon>
        <taxon>Basidiomycota</taxon>
        <taxon>Agaricomycotina</taxon>
        <taxon>Agaricomycetes</taxon>
        <taxon>Agaricomycetidae</taxon>
        <taxon>Agaricales</taxon>
        <taxon>Fistulinaceae</taxon>
        <taxon>Fistulina</taxon>
    </lineage>
</organism>
<evidence type="ECO:0000313" key="1">
    <source>
        <dbReference type="EMBL" id="KIY52277.1"/>
    </source>
</evidence>
<dbReference type="AlphaFoldDB" id="A0A0D7AL50"/>
<keyword evidence="2" id="KW-1185">Reference proteome</keyword>
<dbReference type="EMBL" id="KN881644">
    <property type="protein sequence ID" value="KIY52277.1"/>
    <property type="molecule type" value="Genomic_DNA"/>
</dbReference>